<dbReference type="PANTHER" id="PTHR33416">
    <property type="entry name" value="NUCLEAR PORE COMPLEX PROTEIN NUP1"/>
    <property type="match status" value="1"/>
</dbReference>
<name>A0A5A7RHI5_STRAF</name>
<comment type="caution">
    <text evidence="2">The sequence shown here is derived from an EMBL/GenBank/DDBJ whole genome shotgun (WGS) entry which is preliminary data.</text>
</comment>
<evidence type="ECO:0000313" key="3">
    <source>
        <dbReference type="Proteomes" id="UP000325081"/>
    </source>
</evidence>
<feature type="region of interest" description="Disordered" evidence="1">
    <location>
        <begin position="552"/>
        <end position="632"/>
    </location>
</feature>
<dbReference type="GO" id="GO:0005635">
    <property type="term" value="C:nuclear envelope"/>
    <property type="evidence" value="ECO:0007669"/>
    <property type="project" value="TreeGrafter"/>
</dbReference>
<dbReference type="OrthoDB" id="653468at2759"/>
<proteinExistence type="predicted"/>
<reference evidence="3" key="1">
    <citation type="journal article" date="2019" name="Curr. Biol.">
        <title>Genome Sequence of Striga asiatica Provides Insight into the Evolution of Plant Parasitism.</title>
        <authorList>
            <person name="Yoshida S."/>
            <person name="Kim S."/>
            <person name="Wafula E.K."/>
            <person name="Tanskanen J."/>
            <person name="Kim Y.M."/>
            <person name="Honaas L."/>
            <person name="Yang Z."/>
            <person name="Spallek T."/>
            <person name="Conn C.E."/>
            <person name="Ichihashi Y."/>
            <person name="Cheong K."/>
            <person name="Cui S."/>
            <person name="Der J.P."/>
            <person name="Gundlach H."/>
            <person name="Jiao Y."/>
            <person name="Hori C."/>
            <person name="Ishida J.K."/>
            <person name="Kasahara H."/>
            <person name="Kiba T."/>
            <person name="Kim M.S."/>
            <person name="Koo N."/>
            <person name="Laohavisit A."/>
            <person name="Lee Y.H."/>
            <person name="Lumba S."/>
            <person name="McCourt P."/>
            <person name="Mortimer J.C."/>
            <person name="Mutuku J.M."/>
            <person name="Nomura T."/>
            <person name="Sasaki-Sekimoto Y."/>
            <person name="Seto Y."/>
            <person name="Wang Y."/>
            <person name="Wakatake T."/>
            <person name="Sakakibara H."/>
            <person name="Demura T."/>
            <person name="Yamaguchi S."/>
            <person name="Yoneyama K."/>
            <person name="Manabe R.I."/>
            <person name="Nelson D.C."/>
            <person name="Schulman A.H."/>
            <person name="Timko M.P."/>
            <person name="dePamphilis C.W."/>
            <person name="Choi D."/>
            <person name="Shirasu K."/>
        </authorList>
    </citation>
    <scope>NUCLEOTIDE SEQUENCE [LARGE SCALE GENOMIC DNA]</scope>
    <source>
        <strain evidence="3">cv. UVA1</strain>
    </source>
</reference>
<protein>
    <submittedName>
        <fullName evidence="2">Nucleoporin-related</fullName>
    </submittedName>
</protein>
<feature type="compositionally biased region" description="Polar residues" evidence="1">
    <location>
        <begin position="1092"/>
        <end position="1105"/>
    </location>
</feature>
<dbReference type="EMBL" id="BKCP01012737">
    <property type="protein sequence ID" value="GER56677.1"/>
    <property type="molecule type" value="Genomic_DNA"/>
</dbReference>
<feature type="region of interest" description="Disordered" evidence="1">
    <location>
        <begin position="917"/>
        <end position="962"/>
    </location>
</feature>
<feature type="region of interest" description="Disordered" evidence="1">
    <location>
        <begin position="81"/>
        <end position="136"/>
    </location>
</feature>
<feature type="compositionally biased region" description="Polar residues" evidence="1">
    <location>
        <begin position="553"/>
        <end position="565"/>
    </location>
</feature>
<feature type="compositionally biased region" description="Basic and acidic residues" evidence="1">
    <location>
        <begin position="619"/>
        <end position="632"/>
    </location>
</feature>
<feature type="region of interest" description="Disordered" evidence="1">
    <location>
        <begin position="1039"/>
        <end position="1138"/>
    </location>
</feature>
<feature type="compositionally biased region" description="Basic residues" evidence="1">
    <location>
        <begin position="1125"/>
        <end position="1138"/>
    </location>
</feature>
<feature type="compositionally biased region" description="Low complexity" evidence="1">
    <location>
        <begin position="34"/>
        <end position="44"/>
    </location>
</feature>
<organism evidence="2 3">
    <name type="scientific">Striga asiatica</name>
    <name type="common">Asiatic witchweed</name>
    <name type="synonym">Buchnera asiatica</name>
    <dbReference type="NCBI Taxonomy" id="4170"/>
    <lineage>
        <taxon>Eukaryota</taxon>
        <taxon>Viridiplantae</taxon>
        <taxon>Streptophyta</taxon>
        <taxon>Embryophyta</taxon>
        <taxon>Tracheophyta</taxon>
        <taxon>Spermatophyta</taxon>
        <taxon>Magnoliopsida</taxon>
        <taxon>eudicotyledons</taxon>
        <taxon>Gunneridae</taxon>
        <taxon>Pentapetalae</taxon>
        <taxon>asterids</taxon>
        <taxon>lamiids</taxon>
        <taxon>Lamiales</taxon>
        <taxon>Orobanchaceae</taxon>
        <taxon>Buchnereae</taxon>
        <taxon>Striga</taxon>
    </lineage>
</organism>
<dbReference type="AlphaFoldDB" id="A0A5A7RHI5"/>
<keyword evidence="3" id="KW-1185">Reference proteome</keyword>
<feature type="compositionally biased region" description="Polar residues" evidence="1">
    <location>
        <begin position="601"/>
        <end position="618"/>
    </location>
</feature>
<evidence type="ECO:0000313" key="2">
    <source>
        <dbReference type="EMBL" id="GER56677.1"/>
    </source>
</evidence>
<feature type="region of interest" description="Disordered" evidence="1">
    <location>
        <begin position="1"/>
        <end position="55"/>
    </location>
</feature>
<feature type="region of interest" description="Disordered" evidence="1">
    <location>
        <begin position="400"/>
        <end position="431"/>
    </location>
</feature>
<gene>
    <name evidence="2" type="ORF">STAS_34408</name>
</gene>
<accession>A0A5A7RHI5</accession>
<dbReference type="Proteomes" id="UP000325081">
    <property type="component" value="Unassembled WGS sequence"/>
</dbReference>
<dbReference type="GO" id="GO:0016973">
    <property type="term" value="P:poly(A)+ mRNA export from nucleus"/>
    <property type="evidence" value="ECO:0007669"/>
    <property type="project" value="TreeGrafter"/>
</dbReference>
<sequence>MATAEEGGATVHPTSSPYGGGGAGGKFRKKPFRRPTTPYDRPPTALRGNNDNNSSWLKKLVVEPASKLISYGAERFFAPLLRKRLPPPPPPQPPEEKADVSDGIQGPALDGHDGPHEPVGGDCSQPINSSSSNDISELEQLLKQRTFTRSEIVHLRELLQSRAAEVSPADVGQKKEDTASDYARDHQFASGLLEENRNGRNRSSTLMTTPIFNSKVVEDGNASPTELAKAYMGSRPSKVSPSVLGIRNRVGKGDTELLSSLPSASGLPIMASTMKTHGSMAATDNGFITPRSRGRSAIYNMARTPYSKFHLTSSLKENGINRNGYAGPGPSTSSSFLSPVDMDEKINSRPMSLKRRSSVLDDELGSVGPIRRIRQKHLLASGLHSTTHGVRIGSHAKQKSQLIGEQSHKAPKAVGENDNESVPISNYPRVPSKSSEVASKILQHLEKMTPKEKSSESKFVDRKEKSRLTLTPNMLSGQALRSMEDVNSSKLLDVQDDHMLGDKSNITLADAHDFSMQKKEKIEENGPKEHVDSLDKWHPVLHNDSVVSLKASMPSTSASGSTVKTGASHPQKKRAFRMSAQEDFSEQDDDTQRNGPVPIATSENQGPTEATLTDSKTTPSEEPKLVKPSMREENQSALPLISRNTSAPNFGDVTSGEVSTVVSLSTTDEIKEASQSAFLIPSVAASDKPKDASNVPLFSFSSKVVEKIASVPSDVVKEVDNKIEVSSRLLIFKGSNAFLFNSSASSGSTSIFGLTAAAEPSIPAGGPVFKFGASVDPATSVPVASTASVSQAAESKNPGTNKSETLTNAAAAFTAAASSASSSTSFGFGSSVSFPSVFGTASQDASSTKAVPSAPAFNLSSSSTTLFSSSSGSQPSFSFGLTPPPASSSDTSTVKFGANSTEATAVSSTTSTTPGIFTFGPSSSSTSSTGVGSTPEVNFSDSSSSGSAPVSTTTPTTTSANNVFSFGGNSSLAPSSSSNPFAANWQNPKPSPIFGSSNAFAFGASSSSVFNMPSSFSFTAAASTPAPAVFGGADQMDSMAEDHPVQQQQQQQQPIVFGQSAPTPTPTPAFGFGQPSSFVFGGQPNQVGGAVTPQNPNPFQASGSLEFNAGGSFSLGSGGGDRSGRKIVKISRSKNRKK</sequence>
<dbReference type="GO" id="GO:0071763">
    <property type="term" value="P:nuclear membrane organization"/>
    <property type="evidence" value="ECO:0007669"/>
    <property type="project" value="TreeGrafter"/>
</dbReference>
<dbReference type="PANTHER" id="PTHR33416:SF20">
    <property type="entry name" value="NUCLEAR PORE COMPLEX PROTEIN NUP1"/>
    <property type="match status" value="1"/>
</dbReference>
<feature type="compositionally biased region" description="Polar residues" evidence="1">
    <location>
        <begin position="125"/>
        <end position="135"/>
    </location>
</feature>
<evidence type="ECO:0000256" key="1">
    <source>
        <dbReference type="SAM" id="MobiDB-lite"/>
    </source>
</evidence>